<dbReference type="Pfam" id="PF13532">
    <property type="entry name" value="2OG-FeII_Oxy_2"/>
    <property type="match status" value="1"/>
</dbReference>
<proteinExistence type="predicted"/>
<dbReference type="GeneID" id="81596984"/>
<feature type="domain" description="Fe2OG dioxygenase" evidence="3">
    <location>
        <begin position="502"/>
        <end position="653"/>
    </location>
</feature>
<dbReference type="GO" id="GO:0051747">
    <property type="term" value="F:cytosine C-5 DNA demethylase activity"/>
    <property type="evidence" value="ECO:0007669"/>
    <property type="project" value="TreeGrafter"/>
</dbReference>
<sequence>MELTLVGVFPPTEGSKRSAPETEPIASKRSKKPKQSPETAQAMTGNEPTQATNKFKPRRGEPPVWANTRQQINDALEWFHCMQGGAAHKDTKCTGFLVDGDNGDRSFMSDEVIITRIGGDCLKDNLNGNLNLKHDQSPNSVIAKSVMASHREQKPVGLVIGSKNQLLKVEIPHRYCVMDWFLITNVWMEKMGKYAGFRIRFEKLDLSTKGWWTEQGSDEPLPSRKVNRPPPERVCRDCGESSLQVYRKPGWMCLTRSCPRFWKFGNNEPTDLEYHPHFLNYRHPRGPDILNPGPLADLVDRNIEPSEGLADREEWRGIVCPHCRKCIQRVTWDAWDCSNDVKQGPQETCCYKVVRKMREISLQTVLERPKPYSRAQCSIEPVIDKDSLKPYEVRTYEMPGVGSITHFVSNAAINERPNGPNHLFSQLQKLDLGLRRYPLGSAQVPGTLTCHFAVNYGVPYKYVVSVDSKAFSDAPAEILTALTRLSWATEKAVTRVGGQYQPPNELLALGYFEQMKIGFHDDGESGLGPTIATLSLGTRSRMFLRMKAKYYLGISKNGIPTTDDPVLPGCLEEEERRPLLEAFKAGQITKKQYIEKLKALLVKKKGNAPSFLTLVLQHGDLIVMHGAGLQKYYEHSVHPDNGLRFALTSRYIESRDEEDLRKGAFTLQDNQIYDGQ</sequence>
<dbReference type="InterPro" id="IPR027450">
    <property type="entry name" value="AlkB-like"/>
</dbReference>
<comment type="caution">
    <text evidence="4">The sequence shown here is derived from an EMBL/GenBank/DDBJ whole genome shotgun (WGS) entry which is preliminary data.</text>
</comment>
<organism evidence="4 5">
    <name type="scientific">Penicillium daleae</name>
    <dbReference type="NCBI Taxonomy" id="63821"/>
    <lineage>
        <taxon>Eukaryota</taxon>
        <taxon>Fungi</taxon>
        <taxon>Dikarya</taxon>
        <taxon>Ascomycota</taxon>
        <taxon>Pezizomycotina</taxon>
        <taxon>Eurotiomycetes</taxon>
        <taxon>Eurotiomycetidae</taxon>
        <taxon>Eurotiales</taxon>
        <taxon>Aspergillaceae</taxon>
        <taxon>Penicillium</taxon>
    </lineage>
</organism>
<dbReference type="GO" id="GO:0006307">
    <property type="term" value="P:DNA alkylation repair"/>
    <property type="evidence" value="ECO:0007669"/>
    <property type="project" value="TreeGrafter"/>
</dbReference>
<feature type="region of interest" description="Disordered" evidence="2">
    <location>
        <begin position="1"/>
        <end position="63"/>
    </location>
</feature>
<dbReference type="EMBL" id="JAPVEA010000002">
    <property type="protein sequence ID" value="KAJ5461806.1"/>
    <property type="molecule type" value="Genomic_DNA"/>
</dbReference>
<feature type="binding site" evidence="1">
    <location>
        <position position="520"/>
    </location>
    <ligand>
        <name>2-oxoglutarate</name>
        <dbReference type="ChEBI" id="CHEBI:16810"/>
    </ligand>
</feature>
<dbReference type="GO" id="GO:0008198">
    <property type="term" value="F:ferrous iron binding"/>
    <property type="evidence" value="ECO:0007669"/>
    <property type="project" value="TreeGrafter"/>
</dbReference>
<dbReference type="PANTHER" id="PTHR31573">
    <property type="entry name" value="ALPHA-KETOGLUTARATE-DEPENDENT DIOXYGENASE ALKB HOMOLOG 2"/>
    <property type="match status" value="1"/>
</dbReference>
<feature type="compositionally biased region" description="Polar residues" evidence="2">
    <location>
        <begin position="36"/>
        <end position="53"/>
    </location>
</feature>
<dbReference type="PROSITE" id="PS51471">
    <property type="entry name" value="FE2OG_OXY"/>
    <property type="match status" value="1"/>
</dbReference>
<dbReference type="InterPro" id="IPR005123">
    <property type="entry name" value="Oxoglu/Fe-dep_dioxygenase_dom"/>
</dbReference>
<evidence type="ECO:0000313" key="4">
    <source>
        <dbReference type="EMBL" id="KAJ5461806.1"/>
    </source>
</evidence>
<evidence type="ECO:0000313" key="5">
    <source>
        <dbReference type="Proteomes" id="UP001213681"/>
    </source>
</evidence>
<reference evidence="4" key="2">
    <citation type="journal article" date="2023" name="IMA Fungus">
        <title>Comparative genomic study of the Penicillium genus elucidates a diverse pangenome and 15 lateral gene transfer events.</title>
        <authorList>
            <person name="Petersen C."/>
            <person name="Sorensen T."/>
            <person name="Nielsen M.R."/>
            <person name="Sondergaard T.E."/>
            <person name="Sorensen J.L."/>
            <person name="Fitzpatrick D.A."/>
            <person name="Frisvad J.C."/>
            <person name="Nielsen K.L."/>
        </authorList>
    </citation>
    <scope>NUCLEOTIDE SEQUENCE</scope>
    <source>
        <strain evidence="4">IBT 16125</strain>
    </source>
</reference>
<evidence type="ECO:0000259" key="3">
    <source>
        <dbReference type="PROSITE" id="PS51471"/>
    </source>
</evidence>
<dbReference type="Gene3D" id="2.60.120.590">
    <property type="entry name" value="Alpha-ketoglutarate-dependent dioxygenase AlkB-like"/>
    <property type="match status" value="1"/>
</dbReference>
<gene>
    <name evidence="4" type="ORF">N7458_003358</name>
</gene>
<dbReference type="Proteomes" id="UP001213681">
    <property type="component" value="Unassembled WGS sequence"/>
</dbReference>
<dbReference type="RefSeq" id="XP_056770848.1">
    <property type="nucleotide sequence ID" value="XM_056906741.1"/>
</dbReference>
<dbReference type="SUPFAM" id="SSF51197">
    <property type="entry name" value="Clavaminate synthase-like"/>
    <property type="match status" value="1"/>
</dbReference>
<dbReference type="AlphaFoldDB" id="A0AAD6CEI9"/>
<protein>
    <recommendedName>
        <fullName evidence="3">Fe2OG dioxygenase domain-containing protein</fullName>
    </recommendedName>
</protein>
<accession>A0AAD6CEI9</accession>
<dbReference type="GO" id="GO:0035516">
    <property type="term" value="F:broad specificity oxidative DNA demethylase activity"/>
    <property type="evidence" value="ECO:0007669"/>
    <property type="project" value="TreeGrafter"/>
</dbReference>
<feature type="binding site" evidence="1">
    <location>
        <position position="635"/>
    </location>
    <ligand>
        <name>2-oxoglutarate</name>
        <dbReference type="ChEBI" id="CHEBI:16810"/>
    </ligand>
</feature>
<dbReference type="InterPro" id="IPR037151">
    <property type="entry name" value="AlkB-like_sf"/>
</dbReference>
<dbReference type="PANTHER" id="PTHR31573:SF4">
    <property type="entry name" value="FE2OG DIOXYGENASE DOMAIN-CONTAINING PROTEIN"/>
    <property type="match status" value="1"/>
</dbReference>
<keyword evidence="5" id="KW-1185">Reference proteome</keyword>
<name>A0AAD6CEI9_9EURO</name>
<evidence type="ECO:0000256" key="1">
    <source>
        <dbReference type="PIRSR" id="PIRSR632852-1"/>
    </source>
</evidence>
<dbReference type="InterPro" id="IPR032852">
    <property type="entry name" value="ALKBH2"/>
</dbReference>
<evidence type="ECO:0000256" key="2">
    <source>
        <dbReference type="SAM" id="MobiDB-lite"/>
    </source>
</evidence>
<reference evidence="4" key="1">
    <citation type="submission" date="2022-12" db="EMBL/GenBank/DDBJ databases">
        <authorList>
            <person name="Petersen C."/>
        </authorList>
    </citation>
    <scope>NUCLEOTIDE SEQUENCE</scope>
    <source>
        <strain evidence="4">IBT 16125</strain>
    </source>
</reference>